<dbReference type="InterPro" id="IPR036179">
    <property type="entry name" value="Ig-like_dom_sf"/>
</dbReference>
<dbReference type="AlphaFoldDB" id="A0A8C4XI56"/>
<dbReference type="Pfam" id="PF07679">
    <property type="entry name" value="I-set"/>
    <property type="match status" value="2"/>
</dbReference>
<evidence type="ECO:0000256" key="4">
    <source>
        <dbReference type="ARBA" id="ARBA00023319"/>
    </source>
</evidence>
<dbReference type="SMART" id="SM00409">
    <property type="entry name" value="IG"/>
    <property type="match status" value="5"/>
</dbReference>
<evidence type="ECO:0000313" key="6">
    <source>
        <dbReference type="Ensembl" id="ENSECRP00000032610.1"/>
    </source>
</evidence>
<dbReference type="PROSITE" id="PS50835">
    <property type="entry name" value="IG_LIKE"/>
    <property type="match status" value="5"/>
</dbReference>
<keyword evidence="1" id="KW-0732">Signal</keyword>
<feature type="domain" description="Ig-like" evidence="5">
    <location>
        <begin position="472"/>
        <end position="552"/>
    </location>
</feature>
<dbReference type="PANTHER" id="PTHR44337">
    <property type="entry name" value="CARCINOEMBRYONIC ANTIGEN-RELATED CELL ADHESION MOLECULE 8"/>
    <property type="match status" value="1"/>
</dbReference>
<dbReference type="CDD" id="cd00096">
    <property type="entry name" value="Ig"/>
    <property type="match status" value="2"/>
</dbReference>
<keyword evidence="2" id="KW-1015">Disulfide bond</keyword>
<evidence type="ECO:0000259" key="5">
    <source>
        <dbReference type="PROSITE" id="PS50835"/>
    </source>
</evidence>
<dbReference type="Pfam" id="PF13927">
    <property type="entry name" value="Ig_3"/>
    <property type="match status" value="2"/>
</dbReference>
<dbReference type="InterPro" id="IPR007110">
    <property type="entry name" value="Ig-like_dom"/>
</dbReference>
<dbReference type="PANTHER" id="PTHR44337:SF20">
    <property type="entry name" value="CARCINOEMBRYONIC ANTIGEN-RELATED CELL ADHESION MOLECULE 5-RELATED"/>
    <property type="match status" value="1"/>
</dbReference>
<dbReference type="Ensembl" id="ENSECRT00000033333.1">
    <property type="protein sequence ID" value="ENSECRP00000032610.1"/>
    <property type="gene ID" value="ENSECRG00000022090.1"/>
</dbReference>
<evidence type="ECO:0000256" key="1">
    <source>
        <dbReference type="ARBA" id="ARBA00022729"/>
    </source>
</evidence>
<name>A0A8C4XI56_ERPCA</name>
<sequence>MRCEYFPDALYALQWSQMLHSLFYSLLTSAQACHKLCIYLACFFQPVSDVKITAKPGQPIENKTFSLTCDASGQVDSIHWVKNDQPLSPSGHITLSADSKTLSFNPVLRSDNDGYKCTASNPASKMSSEVNILTVNYGPEQVSISGSSDNVTVGAELKLTCSAVSQPTAIFTWYLKGKLIHKEAVYLIKSVKLNHAGNYTCEAFNSVTEEKRSYYQVMGTEAPKYFRAEENSNPVSIPKIQFNDTVTLTCMAFGSDVSYQWFNGSSEVLDTERILLSVDRKTLMISGVVRSDDGPFYCYVYNNVSNSTSKPFSLHMQCEFYQHLFQHPSSQFKLFLFVFTSLTVYFSIRGVIQEQAILNLSFKSNYKCQRNNRLHVSVPTIQSNVPNPVEFNDTVALTCTASGSDVSFRWFNGSSEVLDTPRIHLSADKRTLTISGVLRSDDGPFYCYVYNHFSNNISKPFSLDIKYGPDFPTLSVSLYKQVYAAGSSLILQCSAQSYPTAQIQWFLNGTSLYKRSQELEIRKVQVDQAGNYTCWAFNDVTHRYAAVHTVIDVRGGLMDSYAPYNPGVRHGHVTGRNDVLPG</sequence>
<reference evidence="6" key="1">
    <citation type="submission" date="2025-08" db="UniProtKB">
        <authorList>
            <consortium name="Ensembl"/>
        </authorList>
    </citation>
    <scope>IDENTIFICATION</scope>
</reference>
<dbReference type="GeneTree" id="ENSGT01130000278319"/>
<protein>
    <recommendedName>
        <fullName evidence="5">Ig-like domain-containing protein</fullName>
    </recommendedName>
</protein>
<dbReference type="InterPro" id="IPR013783">
    <property type="entry name" value="Ig-like_fold"/>
</dbReference>
<feature type="domain" description="Ig-like" evidence="5">
    <location>
        <begin position="139"/>
        <end position="213"/>
    </location>
</feature>
<keyword evidence="7" id="KW-1185">Reference proteome</keyword>
<feature type="domain" description="Ig-like" evidence="5">
    <location>
        <begin position="46"/>
        <end position="133"/>
    </location>
</feature>
<dbReference type="PROSITE" id="PS51257">
    <property type="entry name" value="PROKAR_LIPOPROTEIN"/>
    <property type="match status" value="1"/>
</dbReference>
<accession>A0A8C4XI56</accession>
<dbReference type="InterPro" id="IPR052598">
    <property type="entry name" value="IgSF_CEA-related"/>
</dbReference>
<keyword evidence="4" id="KW-0393">Immunoglobulin domain</keyword>
<dbReference type="InterPro" id="IPR013098">
    <property type="entry name" value="Ig_I-set"/>
</dbReference>
<evidence type="ECO:0000256" key="2">
    <source>
        <dbReference type="ARBA" id="ARBA00023157"/>
    </source>
</evidence>
<feature type="domain" description="Ig-like" evidence="5">
    <location>
        <begin position="223"/>
        <end position="313"/>
    </location>
</feature>
<evidence type="ECO:0000313" key="7">
    <source>
        <dbReference type="Proteomes" id="UP000694620"/>
    </source>
</evidence>
<dbReference type="Gene3D" id="2.60.40.10">
    <property type="entry name" value="Immunoglobulins"/>
    <property type="match status" value="5"/>
</dbReference>
<dbReference type="Pfam" id="PF13895">
    <property type="entry name" value="Ig_2"/>
    <property type="match status" value="1"/>
</dbReference>
<dbReference type="SMART" id="SM00408">
    <property type="entry name" value="IGc2"/>
    <property type="match status" value="5"/>
</dbReference>
<evidence type="ECO:0000256" key="3">
    <source>
        <dbReference type="ARBA" id="ARBA00023180"/>
    </source>
</evidence>
<dbReference type="SUPFAM" id="SSF48726">
    <property type="entry name" value="Immunoglobulin"/>
    <property type="match status" value="5"/>
</dbReference>
<feature type="domain" description="Ig-like" evidence="5">
    <location>
        <begin position="379"/>
        <end position="458"/>
    </location>
</feature>
<dbReference type="InterPro" id="IPR003598">
    <property type="entry name" value="Ig_sub2"/>
</dbReference>
<dbReference type="Proteomes" id="UP000694620">
    <property type="component" value="Unassembled WGS sequence"/>
</dbReference>
<reference evidence="6" key="2">
    <citation type="submission" date="2025-09" db="UniProtKB">
        <authorList>
            <consortium name="Ensembl"/>
        </authorList>
    </citation>
    <scope>IDENTIFICATION</scope>
</reference>
<keyword evidence="3" id="KW-0325">Glycoprotein</keyword>
<dbReference type="InterPro" id="IPR003599">
    <property type="entry name" value="Ig_sub"/>
</dbReference>
<proteinExistence type="predicted"/>
<organism evidence="6 7">
    <name type="scientific">Erpetoichthys calabaricus</name>
    <name type="common">Rope fish</name>
    <name type="synonym">Calamoichthys calabaricus</name>
    <dbReference type="NCBI Taxonomy" id="27687"/>
    <lineage>
        <taxon>Eukaryota</taxon>
        <taxon>Metazoa</taxon>
        <taxon>Chordata</taxon>
        <taxon>Craniata</taxon>
        <taxon>Vertebrata</taxon>
        <taxon>Euteleostomi</taxon>
        <taxon>Actinopterygii</taxon>
        <taxon>Polypteriformes</taxon>
        <taxon>Polypteridae</taxon>
        <taxon>Erpetoichthys</taxon>
    </lineage>
</organism>